<dbReference type="STRING" id="1072583.KUC_2050"/>
<dbReference type="InterPro" id="IPR014347">
    <property type="entry name" value="Tautomerase/MIF_sf"/>
</dbReference>
<evidence type="ECO:0000313" key="5">
    <source>
        <dbReference type="Proteomes" id="UP000005756"/>
    </source>
</evidence>
<evidence type="ECO:0000313" key="3">
    <source>
        <dbReference type="EMBL" id="EHJ92105.1"/>
    </source>
</evidence>
<dbReference type="InterPro" id="IPR004370">
    <property type="entry name" value="4-OT-like_dom"/>
</dbReference>
<dbReference type="RefSeq" id="WP_007113018.1">
    <property type="nucleotide sequence ID" value="NZ_JH393258.1"/>
</dbReference>
<dbReference type="Gene3D" id="3.30.429.10">
    <property type="entry name" value="Macrophage Migration Inhibitory Factor"/>
    <property type="match status" value="1"/>
</dbReference>
<evidence type="ECO:0000259" key="2">
    <source>
        <dbReference type="Pfam" id="PF01361"/>
    </source>
</evidence>
<dbReference type="Proteomes" id="UP000005756">
    <property type="component" value="Unassembled WGS sequence"/>
</dbReference>
<protein>
    <submittedName>
        <fullName evidence="4">4-oxalocrotonate tautomerase</fullName>
    </submittedName>
</protein>
<evidence type="ECO:0000313" key="4">
    <source>
        <dbReference type="EMBL" id="OZT73478.1"/>
    </source>
</evidence>
<reference evidence="3 5" key="1">
    <citation type="submission" date="2011-10" db="EMBL/GenBank/DDBJ databases">
        <authorList>
            <person name="Quillaguamn J."/>
            <person name="Guzmn D."/>
            <person name="Balderrama-Subieta A."/>
            <person name="Cardona-Ortuo C."/>
            <person name="Guevara-Martnez M."/>
            <person name="Callisaya-Quispe N."/>
        </authorList>
    </citation>
    <scope>NUCLEOTIDE SEQUENCE [LARGE SCALE GENOMIC DNA]</scope>
    <source>
        <strain evidence="3 5">LC1</strain>
    </source>
</reference>
<dbReference type="EMBL" id="JH393258">
    <property type="protein sequence ID" value="EHJ92105.1"/>
    <property type="molecule type" value="Genomic_DNA"/>
</dbReference>
<accession>A0A265DWT0</accession>
<dbReference type="OrthoDB" id="3395834at2"/>
<evidence type="ECO:0000256" key="1">
    <source>
        <dbReference type="ARBA" id="ARBA00023235"/>
    </source>
</evidence>
<gene>
    <name evidence="4" type="ORF">CE457_14205</name>
    <name evidence="3" type="ORF">KUC_2050</name>
</gene>
<dbReference type="Proteomes" id="UP000216538">
    <property type="component" value="Unassembled WGS sequence"/>
</dbReference>
<feature type="domain" description="4-oxalocrotonate tautomerase-like" evidence="2">
    <location>
        <begin position="2"/>
        <end position="56"/>
    </location>
</feature>
<name>A0A265DWT0_9GAMM</name>
<organism evidence="3 5">
    <name type="scientific">Vreelandella boliviensis LC1</name>
    <dbReference type="NCBI Taxonomy" id="1072583"/>
    <lineage>
        <taxon>Bacteria</taxon>
        <taxon>Pseudomonadati</taxon>
        <taxon>Pseudomonadota</taxon>
        <taxon>Gammaproteobacteria</taxon>
        <taxon>Oceanospirillales</taxon>
        <taxon>Halomonadaceae</taxon>
        <taxon>Vreelandella</taxon>
    </lineage>
</organism>
<reference evidence="4 6" key="2">
    <citation type="submission" date="2017-07" db="EMBL/GenBank/DDBJ databases">
        <title>Shotgun whole genome sequences of three halophilic bacterial isolates.</title>
        <authorList>
            <person name="Pozzo T."/>
            <person name="Higdon S.M."/>
            <person name="Quillaguaman J."/>
        </authorList>
    </citation>
    <scope>NUCLEOTIDE SEQUENCE [LARGE SCALE GENOMIC DNA]</scope>
    <source>
        <strain evidence="4 6">LC1</strain>
    </source>
</reference>
<dbReference type="SUPFAM" id="SSF55331">
    <property type="entry name" value="Tautomerase/MIF"/>
    <property type="match status" value="1"/>
</dbReference>
<dbReference type="Pfam" id="PF01361">
    <property type="entry name" value="Tautomerase"/>
    <property type="match status" value="1"/>
</dbReference>
<keyword evidence="6" id="KW-1185">Reference proteome</keyword>
<dbReference type="GO" id="GO:0016853">
    <property type="term" value="F:isomerase activity"/>
    <property type="evidence" value="ECO:0007669"/>
    <property type="project" value="UniProtKB-KW"/>
</dbReference>
<evidence type="ECO:0000313" key="6">
    <source>
        <dbReference type="Proteomes" id="UP000216538"/>
    </source>
</evidence>
<sequence length="63" mass="7200">MPIVTIQQSPRSVEMKRELAHKITEAFVQAYDVAPEAVQIFFAETSHENWAKGGELAIDWKKQ</sequence>
<dbReference type="AlphaFoldDB" id="A0A265DWT0"/>
<proteinExistence type="predicted"/>
<dbReference type="EMBL" id="NPEY01000010">
    <property type="protein sequence ID" value="OZT73478.1"/>
    <property type="molecule type" value="Genomic_DNA"/>
</dbReference>
<keyword evidence="1" id="KW-0413">Isomerase</keyword>